<dbReference type="Pfam" id="PF07645">
    <property type="entry name" value="EGF_CA"/>
    <property type="match status" value="2"/>
</dbReference>
<dbReference type="InterPro" id="IPR002172">
    <property type="entry name" value="LDrepeatLR_classA_rpt"/>
</dbReference>
<dbReference type="SUPFAM" id="SSF57196">
    <property type="entry name" value="EGF/Laminin"/>
    <property type="match status" value="2"/>
</dbReference>
<keyword evidence="12" id="KW-1185">Reference proteome</keyword>
<dbReference type="InterPro" id="IPR050685">
    <property type="entry name" value="LDLR"/>
</dbReference>
<dbReference type="PROSITE" id="PS50068">
    <property type="entry name" value="LDLRA_2"/>
    <property type="match status" value="4"/>
</dbReference>
<dbReference type="GO" id="GO:0016192">
    <property type="term" value="P:vesicle-mediated transport"/>
    <property type="evidence" value="ECO:0007669"/>
    <property type="project" value="UniProtKB-ARBA"/>
</dbReference>
<dbReference type="PROSITE" id="PS01186">
    <property type="entry name" value="EGF_2"/>
    <property type="match status" value="1"/>
</dbReference>
<dbReference type="PRINTS" id="PR00261">
    <property type="entry name" value="LDLRECEPTOR"/>
</dbReference>
<evidence type="ECO:0000256" key="7">
    <source>
        <dbReference type="ARBA" id="ARBA00023157"/>
    </source>
</evidence>
<gene>
    <name evidence="11" type="primary">Cnig_chr_III.g10526</name>
    <name evidence="11" type="ORF">B9Z55_010526</name>
</gene>
<organism evidence="11 12">
    <name type="scientific">Caenorhabditis nigoni</name>
    <dbReference type="NCBI Taxonomy" id="1611254"/>
    <lineage>
        <taxon>Eukaryota</taxon>
        <taxon>Metazoa</taxon>
        <taxon>Ecdysozoa</taxon>
        <taxon>Nematoda</taxon>
        <taxon>Chromadorea</taxon>
        <taxon>Rhabditida</taxon>
        <taxon>Rhabditina</taxon>
        <taxon>Rhabditomorpha</taxon>
        <taxon>Rhabditoidea</taxon>
        <taxon>Rhabditidae</taxon>
        <taxon>Peloderinae</taxon>
        <taxon>Caenorhabditis</taxon>
    </lineage>
</organism>
<feature type="chain" id="PRO_5013808205" description="EGF-like domain-containing protein" evidence="9">
    <location>
        <begin position="25"/>
        <end position="533"/>
    </location>
</feature>
<evidence type="ECO:0000313" key="11">
    <source>
        <dbReference type="EMBL" id="PIC38541.1"/>
    </source>
</evidence>
<dbReference type="SMART" id="SM00181">
    <property type="entry name" value="EGF"/>
    <property type="match status" value="4"/>
</dbReference>
<dbReference type="GO" id="GO:0005509">
    <property type="term" value="F:calcium ion binding"/>
    <property type="evidence" value="ECO:0007669"/>
    <property type="project" value="InterPro"/>
</dbReference>
<keyword evidence="5" id="KW-1133">Transmembrane helix</keyword>
<evidence type="ECO:0000256" key="8">
    <source>
        <dbReference type="PROSITE-ProRule" id="PRU00076"/>
    </source>
</evidence>
<name>A0A2G5UGS6_9PELO</name>
<dbReference type="InterPro" id="IPR000742">
    <property type="entry name" value="EGF"/>
</dbReference>
<dbReference type="SMART" id="SM00179">
    <property type="entry name" value="EGF_CA"/>
    <property type="match status" value="4"/>
</dbReference>
<evidence type="ECO:0000256" key="6">
    <source>
        <dbReference type="ARBA" id="ARBA00023136"/>
    </source>
</evidence>
<dbReference type="SMART" id="SM00192">
    <property type="entry name" value="LDLa"/>
    <property type="match status" value="5"/>
</dbReference>
<evidence type="ECO:0000259" key="10">
    <source>
        <dbReference type="PROSITE" id="PS50026"/>
    </source>
</evidence>
<dbReference type="CDD" id="cd00112">
    <property type="entry name" value="LDLa"/>
    <property type="match status" value="3"/>
</dbReference>
<reference evidence="12" key="1">
    <citation type="submission" date="2017-10" db="EMBL/GenBank/DDBJ databases">
        <title>Rapid genome shrinkage in a self-fertile nematode reveals novel sperm competition proteins.</title>
        <authorList>
            <person name="Yin D."/>
            <person name="Schwarz E.M."/>
            <person name="Thomas C.G."/>
            <person name="Felde R.L."/>
            <person name="Korf I.F."/>
            <person name="Cutter A.D."/>
            <person name="Schartner C.M."/>
            <person name="Ralston E.J."/>
            <person name="Meyer B.J."/>
            <person name="Haag E.S."/>
        </authorList>
    </citation>
    <scope>NUCLEOTIDE SEQUENCE [LARGE SCALE GENOMIC DNA]</scope>
    <source>
        <strain evidence="12">JU1422</strain>
    </source>
</reference>
<feature type="domain" description="EGF-like" evidence="10">
    <location>
        <begin position="304"/>
        <end position="343"/>
    </location>
</feature>
<comment type="subcellular location">
    <subcellularLocation>
        <location evidence="1">Membrane</location>
        <topology evidence="1">Single-pass membrane protein</topology>
    </subcellularLocation>
</comment>
<dbReference type="InterPro" id="IPR001881">
    <property type="entry name" value="EGF-like_Ca-bd_dom"/>
</dbReference>
<evidence type="ECO:0000256" key="2">
    <source>
        <dbReference type="ARBA" id="ARBA00022536"/>
    </source>
</evidence>
<dbReference type="OrthoDB" id="6516201at2759"/>
<keyword evidence="4" id="KW-0677">Repeat</keyword>
<sequence>MQAGTMLFLKLIIPIAIFYPSIYCSNSTTTHVCVARQEFQCKIDGSCISMKKWQDGVDDCYDGSDEVCLPWQFDCQFGSPRCISKNKLNDKKIDCYSGFDEGCPAHYFVCRDRSACIEPTKYLNGVADCIDKSDEPCAQNQFQCADGTKCIPKSQFQNGREDCDDGSDEECTTSQFACQCGRVRCVAESFIMDGNWDCEDGSDEFINKTIAANCTRNNKVNIATSYLSLGKLKFCSGKNPCKPELGQVCVPGNSGSDGFLESGTERIPFMFQEEEKNYVSVIPDEIIDSYGTIMTPPELKFNRDDIQCGNKTCGLHERCQRKKEGKYECECAEGFTMFGGTCQELFDECRQAKHDCHPEARCVDALIGYECLCREGFLDTSIEPKTRPGRKCRKLVNECTDASQNDCHQNARCLDKPIGYTCRCQDDYVDVSSQGARKPGRNCTKAINECALNLHNCDPHAICQDQPIGYSCRCPFGFMDASTSAMEPGRKCVTGTEKQAKAIALSFFHQLDKHRSRYEREKKDSKVKIMKIC</sequence>
<dbReference type="InterPro" id="IPR049883">
    <property type="entry name" value="NOTCH1_EGF-like"/>
</dbReference>
<dbReference type="SUPFAM" id="SSF57424">
    <property type="entry name" value="LDL receptor-like module"/>
    <property type="match status" value="4"/>
</dbReference>
<keyword evidence="7" id="KW-1015">Disulfide bond</keyword>
<feature type="domain" description="EGF-like" evidence="10">
    <location>
        <begin position="345"/>
        <end position="383"/>
    </location>
</feature>
<dbReference type="Proteomes" id="UP000230233">
    <property type="component" value="Chromosome III"/>
</dbReference>
<evidence type="ECO:0000256" key="3">
    <source>
        <dbReference type="ARBA" id="ARBA00022692"/>
    </source>
</evidence>
<dbReference type="EMBL" id="PDUG01000003">
    <property type="protein sequence ID" value="PIC38541.1"/>
    <property type="molecule type" value="Genomic_DNA"/>
</dbReference>
<evidence type="ECO:0000256" key="9">
    <source>
        <dbReference type="SAM" id="SignalP"/>
    </source>
</evidence>
<dbReference type="Pfam" id="PF00008">
    <property type="entry name" value="EGF"/>
    <property type="match status" value="1"/>
</dbReference>
<comment type="caution">
    <text evidence="8">Lacks conserved residue(s) required for the propagation of feature annotation.</text>
</comment>
<comment type="caution">
    <text evidence="11">The sequence shown here is derived from an EMBL/GenBank/DDBJ whole genome shotgun (WGS) entry which is preliminary data.</text>
</comment>
<dbReference type="InterPro" id="IPR036055">
    <property type="entry name" value="LDL_receptor-like_sf"/>
</dbReference>
<dbReference type="Gene3D" id="4.10.400.10">
    <property type="entry name" value="Low-density Lipoprotein Receptor"/>
    <property type="match status" value="4"/>
</dbReference>
<dbReference type="PROSITE" id="PS00010">
    <property type="entry name" value="ASX_HYDROXYL"/>
    <property type="match status" value="3"/>
</dbReference>
<feature type="signal peptide" evidence="9">
    <location>
        <begin position="1"/>
        <end position="24"/>
    </location>
</feature>
<evidence type="ECO:0000313" key="12">
    <source>
        <dbReference type="Proteomes" id="UP000230233"/>
    </source>
</evidence>
<keyword evidence="2 8" id="KW-0245">EGF-like domain</keyword>
<proteinExistence type="predicted"/>
<dbReference type="Pfam" id="PF00057">
    <property type="entry name" value="Ldl_recept_a"/>
    <property type="match status" value="2"/>
</dbReference>
<dbReference type="AlphaFoldDB" id="A0A2G5UGS6"/>
<feature type="domain" description="EGF-like" evidence="10">
    <location>
        <begin position="395"/>
        <end position="434"/>
    </location>
</feature>
<dbReference type="InterPro" id="IPR000152">
    <property type="entry name" value="EGF-type_Asp/Asn_hydroxyl_site"/>
</dbReference>
<protein>
    <recommendedName>
        <fullName evidence="10">EGF-like domain-containing protein</fullName>
    </recommendedName>
</protein>
<dbReference type="GO" id="GO:0005886">
    <property type="term" value="C:plasma membrane"/>
    <property type="evidence" value="ECO:0007669"/>
    <property type="project" value="TreeGrafter"/>
</dbReference>
<keyword evidence="6" id="KW-0472">Membrane</keyword>
<dbReference type="PROSITE" id="PS50026">
    <property type="entry name" value="EGF_3"/>
    <property type="match status" value="4"/>
</dbReference>
<evidence type="ECO:0000256" key="4">
    <source>
        <dbReference type="ARBA" id="ARBA00022737"/>
    </source>
</evidence>
<keyword evidence="9" id="KW-0732">Signal</keyword>
<evidence type="ECO:0000256" key="5">
    <source>
        <dbReference type="ARBA" id="ARBA00022989"/>
    </source>
</evidence>
<accession>A0A2G5UGS6</accession>
<dbReference type="PANTHER" id="PTHR24270">
    <property type="entry name" value="LOW-DENSITY LIPOPROTEIN RECEPTOR-RELATED"/>
    <property type="match status" value="1"/>
</dbReference>
<feature type="domain" description="EGF-like" evidence="10">
    <location>
        <begin position="446"/>
        <end position="484"/>
    </location>
</feature>
<dbReference type="Gene3D" id="2.10.25.10">
    <property type="entry name" value="Laminin"/>
    <property type="match status" value="4"/>
</dbReference>
<keyword evidence="3" id="KW-0812">Transmembrane</keyword>
<evidence type="ECO:0000256" key="1">
    <source>
        <dbReference type="ARBA" id="ARBA00004167"/>
    </source>
</evidence>